<accession>A0AAU9NRF0</accession>
<dbReference type="EMBL" id="CAKMRJ010005412">
    <property type="protein sequence ID" value="CAH1440419.1"/>
    <property type="molecule type" value="Genomic_DNA"/>
</dbReference>
<dbReference type="AlphaFoldDB" id="A0AAU9NRF0"/>
<dbReference type="Proteomes" id="UP001157418">
    <property type="component" value="Unassembled WGS sequence"/>
</dbReference>
<organism evidence="1 2">
    <name type="scientific">Lactuca virosa</name>
    <dbReference type="NCBI Taxonomy" id="75947"/>
    <lineage>
        <taxon>Eukaryota</taxon>
        <taxon>Viridiplantae</taxon>
        <taxon>Streptophyta</taxon>
        <taxon>Embryophyta</taxon>
        <taxon>Tracheophyta</taxon>
        <taxon>Spermatophyta</taxon>
        <taxon>Magnoliopsida</taxon>
        <taxon>eudicotyledons</taxon>
        <taxon>Gunneridae</taxon>
        <taxon>Pentapetalae</taxon>
        <taxon>asterids</taxon>
        <taxon>campanulids</taxon>
        <taxon>Asterales</taxon>
        <taxon>Asteraceae</taxon>
        <taxon>Cichorioideae</taxon>
        <taxon>Cichorieae</taxon>
        <taxon>Lactucinae</taxon>
        <taxon>Lactuca</taxon>
    </lineage>
</organism>
<protein>
    <submittedName>
        <fullName evidence="1">Uncharacterized protein</fullName>
    </submittedName>
</protein>
<sequence>MRKARKVALHNAEHLLFPILGCFGDDNPSGGVLLCFVLPILGNSHPSSCCFFSNQVFLVSDDKIHIQSTTYASYFKISFVSYFKV</sequence>
<evidence type="ECO:0000313" key="1">
    <source>
        <dbReference type="EMBL" id="CAH1440419.1"/>
    </source>
</evidence>
<keyword evidence="2" id="KW-1185">Reference proteome</keyword>
<comment type="caution">
    <text evidence="1">The sequence shown here is derived from an EMBL/GenBank/DDBJ whole genome shotgun (WGS) entry which is preliminary data.</text>
</comment>
<evidence type="ECO:0000313" key="2">
    <source>
        <dbReference type="Proteomes" id="UP001157418"/>
    </source>
</evidence>
<name>A0AAU9NRF0_9ASTR</name>
<gene>
    <name evidence="1" type="ORF">LVIROSA_LOCUS26556</name>
</gene>
<proteinExistence type="predicted"/>
<reference evidence="1 2" key="1">
    <citation type="submission" date="2022-01" db="EMBL/GenBank/DDBJ databases">
        <authorList>
            <person name="Xiong W."/>
            <person name="Schranz E."/>
        </authorList>
    </citation>
    <scope>NUCLEOTIDE SEQUENCE [LARGE SCALE GENOMIC DNA]</scope>
</reference>